<dbReference type="SUPFAM" id="SSF53756">
    <property type="entry name" value="UDP-Glycosyltransferase/glycogen phosphorylase"/>
    <property type="match status" value="1"/>
</dbReference>
<organism evidence="2 3">
    <name type="scientific">Bosea eneae</name>
    <dbReference type="NCBI Taxonomy" id="151454"/>
    <lineage>
        <taxon>Bacteria</taxon>
        <taxon>Pseudomonadati</taxon>
        <taxon>Pseudomonadota</taxon>
        <taxon>Alphaproteobacteria</taxon>
        <taxon>Hyphomicrobiales</taxon>
        <taxon>Boseaceae</taxon>
        <taxon>Bosea</taxon>
    </lineage>
</organism>
<dbReference type="PANTHER" id="PTHR12526:SF635">
    <property type="entry name" value="GLYCOSYL TRANSFERASE GROUP 1"/>
    <property type="match status" value="1"/>
</dbReference>
<reference evidence="3" key="1">
    <citation type="journal article" date="2019" name="Int. J. Syst. Evol. Microbiol.">
        <title>The Global Catalogue of Microorganisms (GCM) 10K type strain sequencing project: providing services to taxonomists for standard genome sequencing and annotation.</title>
        <authorList>
            <consortium name="The Broad Institute Genomics Platform"/>
            <consortium name="The Broad Institute Genome Sequencing Center for Infectious Disease"/>
            <person name="Wu L."/>
            <person name="Ma J."/>
        </authorList>
    </citation>
    <scope>NUCLEOTIDE SEQUENCE [LARGE SCALE GENOMIC DNA]</scope>
    <source>
        <strain evidence="3">NCAIM B.01391</strain>
    </source>
</reference>
<protein>
    <submittedName>
        <fullName evidence="2">Glycosyltransferase</fullName>
        <ecNumber evidence="2">2.4.-.-</ecNumber>
    </submittedName>
</protein>
<feature type="compositionally biased region" description="Basic and acidic residues" evidence="1">
    <location>
        <begin position="178"/>
        <end position="195"/>
    </location>
</feature>
<evidence type="ECO:0000256" key="1">
    <source>
        <dbReference type="SAM" id="MobiDB-lite"/>
    </source>
</evidence>
<feature type="region of interest" description="Disordered" evidence="1">
    <location>
        <begin position="176"/>
        <end position="228"/>
    </location>
</feature>
<feature type="compositionally biased region" description="Gly residues" evidence="1">
    <location>
        <begin position="209"/>
        <end position="221"/>
    </location>
</feature>
<name>A0ABW0IV41_9HYPH</name>
<dbReference type="RefSeq" id="WP_377800372.1">
    <property type="nucleotide sequence ID" value="NZ_JBHSLW010000034.1"/>
</dbReference>
<dbReference type="Pfam" id="PF13692">
    <property type="entry name" value="Glyco_trans_1_4"/>
    <property type="match status" value="1"/>
</dbReference>
<proteinExistence type="predicted"/>
<dbReference type="GO" id="GO:0016757">
    <property type="term" value="F:glycosyltransferase activity"/>
    <property type="evidence" value="ECO:0007669"/>
    <property type="project" value="UniProtKB-KW"/>
</dbReference>
<dbReference type="EMBL" id="JBHSLW010000034">
    <property type="protein sequence ID" value="MFC5422019.1"/>
    <property type="molecule type" value="Genomic_DNA"/>
</dbReference>
<keyword evidence="3" id="KW-1185">Reference proteome</keyword>
<sequence>MTLLEELGHAVEIIPAERSLMREPDPALLAALKDAARGVIAALTERWQTPQARPDLFFTYHCHYRAPDLIGPALVEHFDLPYLLAEASDAQKRFAGPWSEAAALARAAILRADLHLCMTARDREGLARLIPEPERLIDLPPFLLGVEAVPERPDRTSATASQTKLGAATCPLPPCGGELERGVDSREADRERQFDAAHPVTPLPTLPHKGGGLEPVTGGGDSPRTSSQETPVRLIAVAMMRPGNKAACYLFLARTLARISDLPWTLTLIGDGPERPAVEAAFAEFPPGRVRFLGKQARSDILTELTNHDLFAWPGLNEAYGVVYLEAQAAGLAVAALDSGGVPAVVDRNRTALLAPHGDEAALAAAIARLIGDAELRVRMGSAAQVFARQERNGDGARKILAGALDATIAWHGRKALEIAP</sequence>
<dbReference type="PANTHER" id="PTHR12526">
    <property type="entry name" value="GLYCOSYLTRANSFERASE"/>
    <property type="match status" value="1"/>
</dbReference>
<comment type="caution">
    <text evidence="2">The sequence shown here is derived from an EMBL/GenBank/DDBJ whole genome shotgun (WGS) entry which is preliminary data.</text>
</comment>
<dbReference type="Proteomes" id="UP001596053">
    <property type="component" value="Unassembled WGS sequence"/>
</dbReference>
<accession>A0ABW0IV41</accession>
<evidence type="ECO:0000313" key="3">
    <source>
        <dbReference type="Proteomes" id="UP001596053"/>
    </source>
</evidence>
<keyword evidence="2" id="KW-0808">Transferase</keyword>
<dbReference type="EC" id="2.4.-.-" evidence="2"/>
<keyword evidence="2" id="KW-0328">Glycosyltransferase</keyword>
<gene>
    <name evidence="2" type="ORF">ACFPOB_20870</name>
</gene>
<dbReference type="Gene3D" id="3.40.50.2000">
    <property type="entry name" value="Glycogen Phosphorylase B"/>
    <property type="match status" value="1"/>
</dbReference>
<evidence type="ECO:0000313" key="2">
    <source>
        <dbReference type="EMBL" id="MFC5422019.1"/>
    </source>
</evidence>